<dbReference type="AlphaFoldDB" id="A0A1F4XK24"/>
<evidence type="ECO:0000313" key="3">
    <source>
        <dbReference type="Proteomes" id="UP000177614"/>
    </source>
</evidence>
<feature type="transmembrane region" description="Helical" evidence="1">
    <location>
        <begin position="26"/>
        <end position="49"/>
    </location>
</feature>
<feature type="transmembrane region" description="Helical" evidence="1">
    <location>
        <begin position="70"/>
        <end position="95"/>
    </location>
</feature>
<evidence type="ECO:0000313" key="2">
    <source>
        <dbReference type="EMBL" id="OGC81944.1"/>
    </source>
</evidence>
<accession>A0A1F4XK24</accession>
<dbReference type="EMBL" id="MEWR01000014">
    <property type="protein sequence ID" value="OGC81944.1"/>
    <property type="molecule type" value="Genomic_DNA"/>
</dbReference>
<dbReference type="STRING" id="1817814.A2V81_03660"/>
<sequence length="119" mass="12128">MPYLISALLPDYPQGSGLLTSQTVEAIAVFYINIILSFLGLLAVVVMIWGGVKMLSAAGNAEQFKSGRTILVGAVIGFLLVIVSFAVVATIISVFGTPGTGVAPQSSGPGLNIGVGVSF</sequence>
<organism evidence="2 3">
    <name type="scientific">Candidatus Abawacabacteria bacterium RBG_16_42_10</name>
    <dbReference type="NCBI Taxonomy" id="1817814"/>
    <lineage>
        <taxon>Bacteria</taxon>
        <taxon>Candidatus Abawacaibacteriota</taxon>
    </lineage>
</organism>
<comment type="caution">
    <text evidence="2">The sequence shown here is derived from an EMBL/GenBank/DDBJ whole genome shotgun (WGS) entry which is preliminary data.</text>
</comment>
<evidence type="ECO:0000256" key="1">
    <source>
        <dbReference type="SAM" id="Phobius"/>
    </source>
</evidence>
<keyword evidence="1" id="KW-0812">Transmembrane</keyword>
<reference evidence="2 3" key="1">
    <citation type="journal article" date="2016" name="Nat. Commun.">
        <title>Thousands of microbial genomes shed light on interconnected biogeochemical processes in an aquifer system.</title>
        <authorList>
            <person name="Anantharaman K."/>
            <person name="Brown C.T."/>
            <person name="Hug L.A."/>
            <person name="Sharon I."/>
            <person name="Castelle C.J."/>
            <person name="Probst A.J."/>
            <person name="Thomas B.C."/>
            <person name="Singh A."/>
            <person name="Wilkins M.J."/>
            <person name="Karaoz U."/>
            <person name="Brodie E.L."/>
            <person name="Williams K.H."/>
            <person name="Hubbard S.S."/>
            <person name="Banfield J.F."/>
        </authorList>
    </citation>
    <scope>NUCLEOTIDE SEQUENCE [LARGE SCALE GENOMIC DNA]</scope>
</reference>
<protein>
    <submittedName>
        <fullName evidence="2">Uncharacterized protein</fullName>
    </submittedName>
</protein>
<proteinExistence type="predicted"/>
<name>A0A1F4XK24_9BACT</name>
<gene>
    <name evidence="2" type="ORF">A2V81_03660</name>
</gene>
<keyword evidence="1" id="KW-0472">Membrane</keyword>
<dbReference type="Proteomes" id="UP000177614">
    <property type="component" value="Unassembled WGS sequence"/>
</dbReference>
<keyword evidence="1" id="KW-1133">Transmembrane helix</keyword>